<accession>A0A9P8QGR4</accession>
<reference evidence="2" key="1">
    <citation type="submission" date="2021-08" db="EMBL/GenBank/DDBJ databases">
        <title>Chromosome-Level Trichoderma cornu-damae using Hi-C Data.</title>
        <authorList>
            <person name="Kim C.S."/>
        </authorList>
    </citation>
    <scope>NUCLEOTIDE SEQUENCE</scope>
    <source>
        <strain evidence="2">KA19-0412C</strain>
    </source>
</reference>
<evidence type="ECO:0000313" key="2">
    <source>
        <dbReference type="EMBL" id="KAH6604559.1"/>
    </source>
</evidence>
<evidence type="ECO:0000256" key="1">
    <source>
        <dbReference type="SAM" id="MobiDB-lite"/>
    </source>
</evidence>
<keyword evidence="3" id="KW-1185">Reference proteome</keyword>
<sequence>MENKHQASGIRLWEDRAPPEVEKQYTTADVLVRTATNQVKWGSLERGTALGSLAWTGVDRRGPAWTGVNSRGRRWDGSRRPRAKTRARTRTRIRNQGGRLDPQPGSPAWIPSRPPFRVEFVLGSIAGKRRPRADDGIRVVRFEYRTTDGHKPGSGAASSFFASRALPAASVRCQGLAWLAAYRAMMPSPATHLEAIDGGPRGRISGWRGGKSMAEAHEDQRKRSRQQGYILVHMPNRYRYP</sequence>
<name>A0A9P8QGR4_9HYPO</name>
<organism evidence="2 3">
    <name type="scientific">Trichoderma cornu-damae</name>
    <dbReference type="NCBI Taxonomy" id="654480"/>
    <lineage>
        <taxon>Eukaryota</taxon>
        <taxon>Fungi</taxon>
        <taxon>Dikarya</taxon>
        <taxon>Ascomycota</taxon>
        <taxon>Pezizomycotina</taxon>
        <taxon>Sordariomycetes</taxon>
        <taxon>Hypocreomycetidae</taxon>
        <taxon>Hypocreales</taxon>
        <taxon>Hypocreaceae</taxon>
        <taxon>Trichoderma</taxon>
    </lineage>
</organism>
<dbReference type="EMBL" id="JAIWOZ010000005">
    <property type="protein sequence ID" value="KAH6604559.1"/>
    <property type="molecule type" value="Genomic_DNA"/>
</dbReference>
<comment type="caution">
    <text evidence="2">The sequence shown here is derived from an EMBL/GenBank/DDBJ whole genome shotgun (WGS) entry which is preliminary data.</text>
</comment>
<feature type="compositionally biased region" description="Basic residues" evidence="1">
    <location>
        <begin position="80"/>
        <end position="89"/>
    </location>
</feature>
<dbReference type="Proteomes" id="UP000827724">
    <property type="component" value="Unassembled WGS sequence"/>
</dbReference>
<dbReference type="AlphaFoldDB" id="A0A9P8QGR4"/>
<protein>
    <submittedName>
        <fullName evidence="2">Uncharacterized protein</fullName>
    </submittedName>
</protein>
<feature type="region of interest" description="Disordered" evidence="1">
    <location>
        <begin position="68"/>
        <end position="89"/>
    </location>
</feature>
<proteinExistence type="predicted"/>
<gene>
    <name evidence="2" type="ORF">Trco_006266</name>
</gene>
<evidence type="ECO:0000313" key="3">
    <source>
        <dbReference type="Proteomes" id="UP000827724"/>
    </source>
</evidence>